<sequence>MAMKVATLLINSSSWNMFNVVEFHPRRRLHRRLRNIWGRFLSLHFHRLFQVVQAGQEIHRFQVGRVGLVVLLVQVLQDLQVVQLDLDFQVVQLLFLNNTKIICHIWKKTHKHVKCIYLVGQEVRVQLLETVQVLQVVQGRQILPGAPGDPGGPGGARFSRRGLSSWLSGLSWASRLARWSGGSWLAWLASRARMVRCNKQKVGIIQRRVFSA</sequence>
<dbReference type="AlphaFoldDB" id="A0A914LKT9"/>
<keyword evidence="1" id="KW-1185">Reference proteome</keyword>
<evidence type="ECO:0000313" key="2">
    <source>
        <dbReference type="WBParaSite" id="Minc3s00496g13314"/>
    </source>
</evidence>
<protein>
    <submittedName>
        <fullName evidence="2">Candidate secreted effector</fullName>
    </submittedName>
</protein>
<evidence type="ECO:0000313" key="1">
    <source>
        <dbReference type="Proteomes" id="UP000887563"/>
    </source>
</evidence>
<reference evidence="2" key="1">
    <citation type="submission" date="2022-11" db="UniProtKB">
        <authorList>
            <consortium name="WormBaseParasite"/>
        </authorList>
    </citation>
    <scope>IDENTIFICATION</scope>
</reference>
<name>A0A914LKT9_MELIC</name>
<dbReference type="WBParaSite" id="Minc3s00496g13314">
    <property type="protein sequence ID" value="Minc3s00496g13314"/>
    <property type="gene ID" value="Minc3s00496g13314"/>
</dbReference>
<dbReference type="Proteomes" id="UP000887563">
    <property type="component" value="Unplaced"/>
</dbReference>
<organism evidence="1 2">
    <name type="scientific">Meloidogyne incognita</name>
    <name type="common">Southern root-knot nematode worm</name>
    <name type="synonym">Oxyuris incognita</name>
    <dbReference type="NCBI Taxonomy" id="6306"/>
    <lineage>
        <taxon>Eukaryota</taxon>
        <taxon>Metazoa</taxon>
        <taxon>Ecdysozoa</taxon>
        <taxon>Nematoda</taxon>
        <taxon>Chromadorea</taxon>
        <taxon>Rhabditida</taxon>
        <taxon>Tylenchina</taxon>
        <taxon>Tylenchomorpha</taxon>
        <taxon>Tylenchoidea</taxon>
        <taxon>Meloidogynidae</taxon>
        <taxon>Meloidogyninae</taxon>
        <taxon>Meloidogyne</taxon>
        <taxon>Meloidogyne incognita group</taxon>
    </lineage>
</organism>
<accession>A0A914LKT9</accession>
<proteinExistence type="predicted"/>